<proteinExistence type="inferred from homology"/>
<evidence type="ECO:0000256" key="1">
    <source>
        <dbReference type="ARBA" id="ARBA00008209"/>
    </source>
</evidence>
<dbReference type="GO" id="GO:0019722">
    <property type="term" value="P:calcium-mediated signaling"/>
    <property type="evidence" value="ECO:0007669"/>
    <property type="project" value="InterPro"/>
</dbReference>
<dbReference type="KEGG" id="ppa:PAS_c121_0018"/>
<dbReference type="OrthoDB" id="17212at2759"/>
<dbReference type="Proteomes" id="UP000000314">
    <property type="component" value="Chromosome 1"/>
</dbReference>
<evidence type="ECO:0000313" key="2">
    <source>
        <dbReference type="EMBL" id="CAY68517.1"/>
    </source>
</evidence>
<dbReference type="FunCoup" id="C4QZ43">
    <property type="interactions" value="30"/>
</dbReference>
<dbReference type="InParanoid" id="C4QZ43"/>
<gene>
    <name evidence="2" type="ordered locus">PAS_c121_0018</name>
</gene>
<dbReference type="HOGENOM" id="CLU_113368_0_0_1"/>
<reference evidence="2 3" key="1">
    <citation type="journal article" date="2009" name="Nat. Biotechnol.">
        <title>Genome sequence of the recombinant protein production host Pichia pastoris.</title>
        <authorList>
            <person name="De Schutter K."/>
            <person name="Lin Y.C."/>
            <person name="Tiels P."/>
            <person name="Van Hecke A."/>
            <person name="Glinka S."/>
            <person name="Weber-Lehmann J."/>
            <person name="Rouze P."/>
            <person name="Van de Peer Y."/>
            <person name="Callewaert N."/>
        </authorList>
    </citation>
    <scope>NUCLEOTIDE SEQUENCE [LARGE SCALE GENOMIC DNA]</scope>
    <source>
        <strain evidence="3">GS115 / ATCC 20864</strain>
    </source>
</reference>
<dbReference type="STRING" id="644223.C4QZ43"/>
<dbReference type="Pfam" id="PF04847">
    <property type="entry name" value="Calcipressin"/>
    <property type="match status" value="1"/>
</dbReference>
<dbReference type="GeneID" id="8197504"/>
<protein>
    <submittedName>
        <fullName evidence="2">Uncharacterized protein</fullName>
    </submittedName>
</protein>
<dbReference type="OMA" id="PEWDHYD"/>
<dbReference type="AlphaFoldDB" id="C4QZ43"/>
<dbReference type="RefSeq" id="XP_002490797.1">
    <property type="nucleotide sequence ID" value="XM_002490752.1"/>
</dbReference>
<dbReference type="EMBL" id="FN392319">
    <property type="protein sequence ID" value="CAY68517.1"/>
    <property type="molecule type" value="Genomic_DNA"/>
</dbReference>
<comment type="similarity">
    <text evidence="1">Belongs to the RCAN family.</text>
</comment>
<organism evidence="2 3">
    <name type="scientific">Komagataella phaffii (strain GS115 / ATCC 20864)</name>
    <name type="common">Yeast</name>
    <name type="synonym">Pichia pastoris</name>
    <dbReference type="NCBI Taxonomy" id="644223"/>
    <lineage>
        <taxon>Eukaryota</taxon>
        <taxon>Fungi</taxon>
        <taxon>Dikarya</taxon>
        <taxon>Ascomycota</taxon>
        <taxon>Saccharomycotina</taxon>
        <taxon>Pichiomycetes</taxon>
        <taxon>Pichiales</taxon>
        <taxon>Pichiaceae</taxon>
        <taxon>Komagataella</taxon>
    </lineage>
</organism>
<sequence>MQEVPTNTIILTGFEPGQLQDDELIVSHLKNLVKKVTPPFETIKIIKLPKFQRVFLIFEEISSSIAAYDYLTSELNSLTVGYSIRSNFISTQEFLQLPDQGTRFVISPPSSPPPEWDHYDKVEGGPDMREIHSPDELRGLLFKKLGDRITHYDGEEFETNDGVSKRKKFEASQEWLIEQMNQEITEQHKNLPFIIVDKADDNTNIEEECSLAGVKTRLPGT</sequence>
<name>C4QZ43_KOMPG</name>
<keyword evidence="3" id="KW-1185">Reference proteome</keyword>
<dbReference type="InterPro" id="IPR006931">
    <property type="entry name" value="Calcipressin"/>
</dbReference>
<evidence type="ECO:0000313" key="3">
    <source>
        <dbReference type="Proteomes" id="UP000000314"/>
    </source>
</evidence>
<accession>C4QZ43</accession>
<dbReference type="eggNOG" id="KOG4019">
    <property type="taxonomic scope" value="Eukaryota"/>
</dbReference>